<proteinExistence type="predicted"/>
<dbReference type="KEGG" id="faa:HMPREF0389_01698"/>
<dbReference type="Proteomes" id="UP000007468">
    <property type="component" value="Chromosome"/>
</dbReference>
<gene>
    <name evidence="1" type="ordered locus">HMPREF0389_01698</name>
</gene>
<dbReference type="AlphaFoldDB" id="E8RK97"/>
<protein>
    <submittedName>
        <fullName evidence="1">Uncharacterized protein</fullName>
    </submittedName>
</protein>
<organism evidence="1 2">
    <name type="scientific">Filifactor alocis (strain ATCC 35896 / CCUG 47790 / D40 B5)</name>
    <name type="common">Fusobacterium alocis</name>
    <dbReference type="NCBI Taxonomy" id="546269"/>
    <lineage>
        <taxon>Bacteria</taxon>
        <taxon>Bacillati</taxon>
        <taxon>Bacillota</taxon>
        <taxon>Clostridia</taxon>
        <taxon>Peptostreptococcales</taxon>
        <taxon>Filifactoraceae</taxon>
        <taxon>Filifactor</taxon>
    </lineage>
</organism>
<keyword evidence="2" id="KW-1185">Reference proteome</keyword>
<dbReference type="EMBL" id="CP002390">
    <property type="protein sequence ID" value="ADW16143.1"/>
    <property type="molecule type" value="Genomic_DNA"/>
</dbReference>
<dbReference type="HOGENOM" id="CLU_193687_0_0_9"/>
<evidence type="ECO:0000313" key="1">
    <source>
        <dbReference type="EMBL" id="ADW16143.1"/>
    </source>
</evidence>
<evidence type="ECO:0000313" key="2">
    <source>
        <dbReference type="Proteomes" id="UP000007468"/>
    </source>
</evidence>
<sequence length="75" mass="8495">MEEFEMEKICPKCKSKNTIPILYTWPTVTHGEEAKKGNLILGGCLVSTSDKGGEIDRHCKDCGYEWATTDLMKRK</sequence>
<reference evidence="2" key="1">
    <citation type="submission" date="2010-12" db="EMBL/GenBank/DDBJ databases">
        <title>The genome sequence of Filifactor alocis strain ATCC 35896.</title>
        <authorList>
            <consortium name="The Broad Institute Genome Sequencing Platform"/>
            <person name="Ward D."/>
            <person name="Earl A."/>
            <person name="Feldgarden M."/>
            <person name="Young S.K."/>
            <person name="Gargeya S."/>
            <person name="Zeng Q."/>
            <person name="Alvarado L."/>
            <person name="Berlin A."/>
            <person name="Bochicchio J."/>
            <person name="Chapman S.B."/>
            <person name="Chen Z."/>
            <person name="Freedman E."/>
            <person name="Gellesch M."/>
            <person name="Goldberg J."/>
            <person name="Griggs A."/>
            <person name="Gujja S."/>
            <person name="Heilman E."/>
            <person name="Heiman D."/>
            <person name="Howarth C."/>
            <person name="Mehta T."/>
            <person name="Neiman D."/>
            <person name="Pearson M."/>
            <person name="Roberts A."/>
            <person name="Saif S."/>
            <person name="Shea T."/>
            <person name="Shenoy N."/>
            <person name="Sisk P."/>
            <person name="Stolte C."/>
            <person name="Sykes S."/>
            <person name="White J."/>
            <person name="Yandava C."/>
            <person name="Izard J."/>
            <person name="Blanton J.M."/>
            <person name="Baranova O.V."/>
            <person name="Tanner A.C."/>
            <person name="Dewhirst F.E."/>
            <person name="Haas B."/>
            <person name="Nusbaum C."/>
            <person name="Birren B."/>
        </authorList>
    </citation>
    <scope>NUCLEOTIDE SEQUENCE [LARGE SCALE GENOMIC DNA]</scope>
    <source>
        <strain evidence="2">ATCC 35896 / D40 B5</strain>
    </source>
</reference>
<name>E8RK97_FILAD</name>
<accession>E8RK97</accession>
<dbReference type="eggNOG" id="ENOG5030R0W">
    <property type="taxonomic scope" value="Bacteria"/>
</dbReference>